<feature type="compositionally biased region" description="Low complexity" evidence="1">
    <location>
        <begin position="587"/>
        <end position="596"/>
    </location>
</feature>
<feature type="compositionally biased region" description="Basic and acidic residues" evidence="1">
    <location>
        <begin position="234"/>
        <end position="243"/>
    </location>
</feature>
<feature type="compositionally biased region" description="Low complexity" evidence="1">
    <location>
        <begin position="467"/>
        <end position="476"/>
    </location>
</feature>
<dbReference type="GeneID" id="25567371"/>
<protein>
    <submittedName>
        <fullName evidence="2">Uncharacterized protein</fullName>
    </submittedName>
</protein>
<feature type="region of interest" description="Disordered" evidence="1">
    <location>
        <begin position="234"/>
        <end position="324"/>
    </location>
</feature>
<feature type="compositionally biased region" description="Basic and acidic residues" evidence="1">
    <location>
        <begin position="597"/>
        <end position="615"/>
    </location>
</feature>
<dbReference type="RefSeq" id="XP_013754527.1">
    <property type="nucleotide sequence ID" value="XM_013899073.1"/>
</dbReference>
<feature type="compositionally biased region" description="Low complexity" evidence="1">
    <location>
        <begin position="70"/>
        <end position="85"/>
    </location>
</feature>
<reference evidence="2 3" key="1">
    <citation type="submission" date="2010-05" db="EMBL/GenBank/DDBJ databases">
        <title>The Genome Sequence of Thecamonas trahens ATCC 50062.</title>
        <authorList>
            <consortium name="The Broad Institute Genome Sequencing Platform"/>
            <person name="Russ C."/>
            <person name="Cuomo C."/>
            <person name="Shea T."/>
            <person name="Young S.K."/>
            <person name="Zeng Q."/>
            <person name="Koehrsen M."/>
            <person name="Haas B."/>
            <person name="Borodovsky M."/>
            <person name="Guigo R."/>
            <person name="Alvarado L."/>
            <person name="Berlin A."/>
            <person name="Bochicchio J."/>
            <person name="Borenstein D."/>
            <person name="Chapman S."/>
            <person name="Chen Z."/>
            <person name="Freedman E."/>
            <person name="Gellesch M."/>
            <person name="Goldberg J."/>
            <person name="Griggs A."/>
            <person name="Gujja S."/>
            <person name="Heilman E."/>
            <person name="Heiman D."/>
            <person name="Hepburn T."/>
            <person name="Howarth C."/>
            <person name="Jen D."/>
            <person name="Larson L."/>
            <person name="Mehta T."/>
            <person name="Park D."/>
            <person name="Pearson M."/>
            <person name="Roberts A."/>
            <person name="Saif S."/>
            <person name="Shenoy N."/>
            <person name="Sisk P."/>
            <person name="Stolte C."/>
            <person name="Sykes S."/>
            <person name="Thomson T."/>
            <person name="Walk T."/>
            <person name="White J."/>
            <person name="Yandava C."/>
            <person name="Burger G."/>
            <person name="Gray M.W."/>
            <person name="Holland P.W.H."/>
            <person name="King N."/>
            <person name="Lang F.B.F."/>
            <person name="Roger A.J."/>
            <person name="Ruiz-Trillo I."/>
            <person name="Lander E."/>
            <person name="Nusbaum C."/>
        </authorList>
    </citation>
    <scope>NUCLEOTIDE SEQUENCE [LARGE SCALE GENOMIC DNA]</scope>
    <source>
        <strain evidence="2 3">ATCC 50062</strain>
    </source>
</reference>
<dbReference type="EMBL" id="GL349480">
    <property type="protein sequence ID" value="KNC53263.1"/>
    <property type="molecule type" value="Genomic_DNA"/>
</dbReference>
<keyword evidence="3" id="KW-1185">Reference proteome</keyword>
<feature type="compositionally biased region" description="Basic residues" evidence="1">
    <location>
        <begin position="521"/>
        <end position="532"/>
    </location>
</feature>
<organism evidence="2 3">
    <name type="scientific">Thecamonas trahens ATCC 50062</name>
    <dbReference type="NCBI Taxonomy" id="461836"/>
    <lineage>
        <taxon>Eukaryota</taxon>
        <taxon>Apusozoa</taxon>
        <taxon>Apusomonadida</taxon>
        <taxon>Apusomonadidae</taxon>
        <taxon>Thecamonas</taxon>
    </lineage>
</organism>
<dbReference type="AlphaFoldDB" id="A0A0L0DPB2"/>
<sequence>MSTAGGPGGLSDIADEGPETETVLETGDKAEVVTPSAHIIAKSSQRGSGRARASKRIAVRVSGVTTSVDGSPGSLTGSPGLLSVPGTPPAARAGSADGRPRTGPRRVRRRRSRSRSRSTSTSTSRRSPAVGSCRGSDGDRSNRLALRSAPVSRTTSPVATDFQGADDADVPDASDGMGAGLDVQVVAQGGDSGEASGWSSDSAAHASASLRRLSLPSPGLDDVLAKTAGAELAGHKTGTDGRAKGCTKGGGSKRPESADAGMAKSKRASIDVGGLRMSAAQHRVRRKRRAQSTSGGPALRVQTNSSAASSASSSPRETCSIGDKSVPWRRGRMAKFVCVDAADETQALVTIQNGMFTLMKMSNAEVVATPLAIEQFVSFKVEAQVFAVTTADLFGRIKTLSIRLLSASDAKALLSCVSEIRVEEEKLRNRHVSFLPEVEIIFISQQEAPLTSAALYWQRRAVSRSRTVSAPSSVARPPRETFRSPSPPGGRRHGKASAGATTDEAPYMGPPLDSSLNGKAVVRKRRKRRRAVPAKSPVAADTPELDASAVDSEFLRVSSEDAMAHAASKAAETAREVLAMHDDEASGDSSFSWSSSESRKLRETRSGEMHHEAKPVEPLSPNSPHAYSAPAGMLPQLGSDSGACSGSESFFSSSQ</sequence>
<feature type="compositionally biased region" description="Low complexity" evidence="1">
    <location>
        <begin position="41"/>
        <end position="51"/>
    </location>
</feature>
<accession>A0A0L0DPB2</accession>
<feature type="compositionally biased region" description="Low complexity" evidence="1">
    <location>
        <begin position="117"/>
        <end position="128"/>
    </location>
</feature>
<feature type="region of interest" description="Disordered" evidence="1">
    <location>
        <begin position="1"/>
        <end position="179"/>
    </location>
</feature>
<feature type="region of interest" description="Disordered" evidence="1">
    <location>
        <begin position="582"/>
        <end position="655"/>
    </location>
</feature>
<name>A0A0L0DPB2_THETB</name>
<evidence type="ECO:0000313" key="3">
    <source>
        <dbReference type="Proteomes" id="UP000054408"/>
    </source>
</evidence>
<proteinExistence type="predicted"/>
<evidence type="ECO:0000313" key="2">
    <source>
        <dbReference type="EMBL" id="KNC53263.1"/>
    </source>
</evidence>
<dbReference type="Proteomes" id="UP000054408">
    <property type="component" value="Unassembled WGS sequence"/>
</dbReference>
<gene>
    <name evidence="2" type="ORF">AMSG_08753</name>
</gene>
<evidence type="ECO:0000256" key="1">
    <source>
        <dbReference type="SAM" id="MobiDB-lite"/>
    </source>
</evidence>
<feature type="compositionally biased region" description="Low complexity" evidence="1">
    <location>
        <begin position="641"/>
        <end position="655"/>
    </location>
</feature>
<feature type="compositionally biased region" description="Low complexity" evidence="1">
    <location>
        <begin position="305"/>
        <end position="314"/>
    </location>
</feature>
<feature type="compositionally biased region" description="Basic residues" evidence="1">
    <location>
        <begin position="102"/>
        <end position="116"/>
    </location>
</feature>
<feature type="region of interest" description="Disordered" evidence="1">
    <location>
        <begin position="467"/>
        <end position="544"/>
    </location>
</feature>